<dbReference type="Gene3D" id="3.30.420.40">
    <property type="match status" value="2"/>
</dbReference>
<dbReference type="STRING" id="283909.R7URM9"/>
<evidence type="ECO:0000313" key="5">
    <source>
        <dbReference type="Proteomes" id="UP000014760"/>
    </source>
</evidence>
<keyword evidence="5" id="KW-1185">Reference proteome</keyword>
<dbReference type="FunFam" id="3.30.420.40:FF:000058">
    <property type="entry name" value="Putative actin-related protein 5"/>
    <property type="match status" value="1"/>
</dbReference>
<evidence type="ECO:0008006" key="6">
    <source>
        <dbReference type="Google" id="ProtNLM"/>
    </source>
</evidence>
<protein>
    <recommendedName>
        <fullName evidence="6">Actin, cytoplasmic</fullName>
    </recommendedName>
</protein>
<comment type="function">
    <text evidence="1">Actins are highly conserved proteins that are involved in various types of cell motility and are ubiquitously expressed in all eukaryotic cells.</text>
</comment>
<dbReference type="PRINTS" id="PR00190">
    <property type="entry name" value="ACTIN"/>
</dbReference>
<reference evidence="5" key="1">
    <citation type="submission" date="2012-12" db="EMBL/GenBank/DDBJ databases">
        <authorList>
            <person name="Hellsten U."/>
            <person name="Grimwood J."/>
            <person name="Chapman J.A."/>
            <person name="Shapiro H."/>
            <person name="Aerts A."/>
            <person name="Otillar R.P."/>
            <person name="Terry A.Y."/>
            <person name="Boore J.L."/>
            <person name="Simakov O."/>
            <person name="Marletaz F."/>
            <person name="Cho S.-J."/>
            <person name="Edsinger-Gonzales E."/>
            <person name="Havlak P."/>
            <person name="Kuo D.-H."/>
            <person name="Larsson T."/>
            <person name="Lv J."/>
            <person name="Arendt D."/>
            <person name="Savage R."/>
            <person name="Osoegawa K."/>
            <person name="de Jong P."/>
            <person name="Lindberg D.R."/>
            <person name="Seaver E.C."/>
            <person name="Weisblat D.A."/>
            <person name="Putnam N.H."/>
            <person name="Grigoriev I.V."/>
            <person name="Rokhsar D.S."/>
        </authorList>
    </citation>
    <scope>NUCLEOTIDE SEQUENCE</scope>
    <source>
        <strain evidence="5">I ESC-2004</strain>
    </source>
</reference>
<proteinExistence type="inferred from homology"/>
<dbReference type="AlphaFoldDB" id="R7URM9"/>
<gene>
    <name evidence="3" type="ORF">CAPTEDRAFT_185824</name>
</gene>
<dbReference type="CDD" id="cd13397">
    <property type="entry name" value="ASKHA_NBD_actin_Arp-T1-3"/>
    <property type="match status" value="1"/>
</dbReference>
<dbReference type="EMBL" id="AMQN01007383">
    <property type="status" value="NOT_ANNOTATED_CDS"/>
    <property type="molecule type" value="Genomic_DNA"/>
</dbReference>
<dbReference type="OrthoDB" id="6953074at2759"/>
<dbReference type="Pfam" id="PF00022">
    <property type="entry name" value="Actin"/>
    <property type="match status" value="1"/>
</dbReference>
<evidence type="ECO:0000313" key="4">
    <source>
        <dbReference type="EnsemblMetazoa" id="CapteP185824"/>
    </source>
</evidence>
<dbReference type="InterPro" id="IPR004000">
    <property type="entry name" value="Actin"/>
</dbReference>
<dbReference type="EMBL" id="KB300556">
    <property type="protein sequence ID" value="ELU06547.1"/>
    <property type="molecule type" value="Genomic_DNA"/>
</dbReference>
<evidence type="ECO:0000256" key="1">
    <source>
        <dbReference type="ARBA" id="ARBA00003520"/>
    </source>
</evidence>
<dbReference type="Gene3D" id="3.90.640.10">
    <property type="entry name" value="Actin, Chain A, domain 4"/>
    <property type="match status" value="1"/>
</dbReference>
<dbReference type="Proteomes" id="UP000014760">
    <property type="component" value="Unassembled WGS sequence"/>
</dbReference>
<dbReference type="InterPro" id="IPR043129">
    <property type="entry name" value="ATPase_NBD"/>
</dbReference>
<organism evidence="3">
    <name type="scientific">Capitella teleta</name>
    <name type="common">Polychaete worm</name>
    <dbReference type="NCBI Taxonomy" id="283909"/>
    <lineage>
        <taxon>Eukaryota</taxon>
        <taxon>Metazoa</taxon>
        <taxon>Spiralia</taxon>
        <taxon>Lophotrochozoa</taxon>
        <taxon>Annelida</taxon>
        <taxon>Polychaeta</taxon>
        <taxon>Sedentaria</taxon>
        <taxon>Scolecida</taxon>
        <taxon>Capitellidae</taxon>
        <taxon>Capitella</taxon>
    </lineage>
</organism>
<dbReference type="HOGENOM" id="CLU_027965_0_2_1"/>
<name>R7URM9_CAPTE</name>
<accession>R7URM9</accession>
<dbReference type="SMART" id="SM00268">
    <property type="entry name" value="ACTIN"/>
    <property type="match status" value="1"/>
</dbReference>
<reference evidence="3 5" key="2">
    <citation type="journal article" date="2013" name="Nature">
        <title>Insights into bilaterian evolution from three spiralian genomes.</title>
        <authorList>
            <person name="Simakov O."/>
            <person name="Marletaz F."/>
            <person name="Cho S.J."/>
            <person name="Edsinger-Gonzales E."/>
            <person name="Havlak P."/>
            <person name="Hellsten U."/>
            <person name="Kuo D.H."/>
            <person name="Larsson T."/>
            <person name="Lv J."/>
            <person name="Arendt D."/>
            <person name="Savage R."/>
            <person name="Osoegawa K."/>
            <person name="de Jong P."/>
            <person name="Grimwood J."/>
            <person name="Chapman J.A."/>
            <person name="Shapiro H."/>
            <person name="Aerts A."/>
            <person name="Otillar R.P."/>
            <person name="Terry A.Y."/>
            <person name="Boore J.L."/>
            <person name="Grigoriev I.V."/>
            <person name="Lindberg D.R."/>
            <person name="Seaver E.C."/>
            <person name="Weisblat D.A."/>
            <person name="Putnam N.H."/>
            <person name="Rokhsar D.S."/>
        </authorList>
    </citation>
    <scope>NUCLEOTIDE SEQUENCE</scope>
    <source>
        <strain evidence="3 5">I ESC-2004</strain>
    </source>
</reference>
<comment type="similarity">
    <text evidence="2">Belongs to the actin family.</text>
</comment>
<dbReference type="PANTHER" id="PTHR11937">
    <property type="entry name" value="ACTIN"/>
    <property type="match status" value="1"/>
</dbReference>
<sequence length="379" mass="42699">MAYQDGEAAANIIIDNGSGMIKAGFAGEALPRVKFPSIVGWPKHRKVIINNQNKECYFGDEADEHRGVLTLRYPVEHGIVTNWDEMTRVWDYTFKQELRVNPADHPVMLTDSPLNPKSCRQKTAEVMFETFNVPALYIATQAVLSLYSSNMMSGLVIDSGDGVTHTVPVYEGYAIPHCISRIDIAGRDLTFYLCRLLRERGFSFVSTAEHQIVRSIKEKLCYVSQSFDEEVQAYAAQPIDAPYQLPDGQLLHLGTERFRCPEALFRPHLLGIESPGIGEMAHSSVMRCDIDLRRTLLSGVLLTGGTMMFPGMERRLEDDLITMMDKRDVQVEVRAPPERQHAVWIGGSILSSLGTFQNLWVTRQLYDEYGPGVVHRKCI</sequence>
<evidence type="ECO:0000313" key="3">
    <source>
        <dbReference type="EMBL" id="ELU06547.1"/>
    </source>
</evidence>
<dbReference type="FunFam" id="3.30.420.40:FF:000002">
    <property type="entry name" value="Muscle actin"/>
    <property type="match status" value="1"/>
</dbReference>
<evidence type="ECO:0000256" key="2">
    <source>
        <dbReference type="RuleBase" id="RU000487"/>
    </source>
</evidence>
<dbReference type="FunFam" id="3.90.640.10:FF:000007">
    <property type="entry name" value="Actin like 7B"/>
    <property type="match status" value="1"/>
</dbReference>
<dbReference type="SUPFAM" id="SSF53067">
    <property type="entry name" value="Actin-like ATPase domain"/>
    <property type="match status" value="2"/>
</dbReference>
<reference evidence="4" key="3">
    <citation type="submission" date="2015-06" db="UniProtKB">
        <authorList>
            <consortium name="EnsemblMetazoa"/>
        </authorList>
    </citation>
    <scope>IDENTIFICATION</scope>
</reference>
<dbReference type="EnsemblMetazoa" id="CapteT185824">
    <property type="protein sequence ID" value="CapteP185824"/>
    <property type="gene ID" value="CapteG185824"/>
</dbReference>